<evidence type="ECO:0008006" key="4">
    <source>
        <dbReference type="Google" id="ProtNLM"/>
    </source>
</evidence>
<accession>A0ABQ3L7A8</accession>
<keyword evidence="1" id="KW-0812">Transmembrane</keyword>
<evidence type="ECO:0000313" key="3">
    <source>
        <dbReference type="Proteomes" id="UP000635387"/>
    </source>
</evidence>
<comment type="caution">
    <text evidence="2">The sequence shown here is derived from an EMBL/GenBank/DDBJ whole genome shotgun (WGS) entry which is preliminary data.</text>
</comment>
<protein>
    <recommendedName>
        <fullName evidence="4">DUF304 domain-containing protein</fullName>
    </recommendedName>
</protein>
<proteinExistence type="predicted"/>
<gene>
    <name evidence="2" type="ORF">GCM10017790_07460</name>
</gene>
<evidence type="ECO:0000256" key="1">
    <source>
        <dbReference type="SAM" id="Phobius"/>
    </source>
</evidence>
<feature type="transmembrane region" description="Helical" evidence="1">
    <location>
        <begin position="50"/>
        <end position="66"/>
    </location>
</feature>
<name>A0ABQ3L7A8_9PSEU</name>
<keyword evidence="1" id="KW-0472">Membrane</keyword>
<dbReference type="Proteomes" id="UP000635387">
    <property type="component" value="Unassembled WGS sequence"/>
</dbReference>
<organism evidence="2 3">
    <name type="scientific">Amycolatopsis oliviviridis</name>
    <dbReference type="NCBI Taxonomy" id="1471590"/>
    <lineage>
        <taxon>Bacteria</taxon>
        <taxon>Bacillati</taxon>
        <taxon>Actinomycetota</taxon>
        <taxon>Actinomycetes</taxon>
        <taxon>Pseudonocardiales</taxon>
        <taxon>Pseudonocardiaceae</taxon>
        <taxon>Amycolatopsis</taxon>
    </lineage>
</organism>
<dbReference type="EMBL" id="BNAY01000001">
    <property type="protein sequence ID" value="GHH04524.1"/>
    <property type="molecule type" value="Genomic_DNA"/>
</dbReference>
<keyword evidence="3" id="KW-1185">Reference proteome</keyword>
<sequence>MHTYPLKEGEEVLWTGAPQRPRKWFPEYAQMIELVGVVVVLSVLWGGGPIWAPFVGLFSGFLVFLYQRMTDRRSRENALSYLVTTQRIIFVANWHSGTEFRWIWFQYIRFRPSVKADETGVGTIKYGKAWHRFRFRNEELRGAWAPPALELRAIKDARRVADLIEQGRNRLIGTYTQAP</sequence>
<keyword evidence="1" id="KW-1133">Transmembrane helix</keyword>
<evidence type="ECO:0000313" key="2">
    <source>
        <dbReference type="EMBL" id="GHH04524.1"/>
    </source>
</evidence>
<reference evidence="3" key="1">
    <citation type="journal article" date="2019" name="Int. J. Syst. Evol. Microbiol.">
        <title>The Global Catalogue of Microorganisms (GCM) 10K type strain sequencing project: providing services to taxonomists for standard genome sequencing and annotation.</title>
        <authorList>
            <consortium name="The Broad Institute Genomics Platform"/>
            <consortium name="The Broad Institute Genome Sequencing Center for Infectious Disease"/>
            <person name="Wu L."/>
            <person name="Ma J."/>
        </authorList>
    </citation>
    <scope>NUCLEOTIDE SEQUENCE [LARGE SCALE GENOMIC DNA]</scope>
    <source>
        <strain evidence="3">CGMCC 4.7683</strain>
    </source>
</reference>